<comment type="subcellular location">
    <subcellularLocation>
        <location evidence="1 10">Cell membrane</location>
        <topology evidence="1 10">Multi-pass membrane protein</topology>
    </subcellularLocation>
</comment>
<dbReference type="GO" id="GO:0005886">
    <property type="term" value="C:plasma membrane"/>
    <property type="evidence" value="ECO:0007669"/>
    <property type="project" value="UniProtKB-SubCell"/>
</dbReference>
<keyword evidence="10" id="KW-0479">Metal-binding</keyword>
<dbReference type="RefSeq" id="WP_180891222.1">
    <property type="nucleotide sequence ID" value="NZ_JACCKD010000001.1"/>
</dbReference>
<feature type="transmembrane region" description="Helical" evidence="10">
    <location>
        <begin position="101"/>
        <end position="123"/>
    </location>
</feature>
<keyword evidence="10" id="KW-0915">Sodium</keyword>
<dbReference type="EMBL" id="JACCKD010000001">
    <property type="protein sequence ID" value="MBA0124346.1"/>
    <property type="molecule type" value="Genomic_DNA"/>
</dbReference>
<dbReference type="PANTHER" id="PTHR28259">
    <property type="entry name" value="FLUORIDE EXPORT PROTEIN 1-RELATED"/>
    <property type="match status" value="1"/>
</dbReference>
<dbReference type="GO" id="GO:0062054">
    <property type="term" value="F:fluoride channel activity"/>
    <property type="evidence" value="ECO:0007669"/>
    <property type="project" value="UniProtKB-UniRule"/>
</dbReference>
<feature type="transmembrane region" description="Helical" evidence="10">
    <location>
        <begin position="63"/>
        <end position="81"/>
    </location>
</feature>
<sequence length="124" mass="12701">MTVVLMLLGGAVGANLRYLIDRRAQRWRDSPFPWGTLTVNVLGSVVLGFVAGGALYGVDAEAVRLGVGVGLCGSLTTYSTFGYETFRLATEGARALSLVNVATNVLAGLGAAAGGILLAAAIWA</sequence>
<evidence type="ECO:0000256" key="2">
    <source>
        <dbReference type="ARBA" id="ARBA00022475"/>
    </source>
</evidence>
<dbReference type="AlphaFoldDB" id="A0A837ZUR7"/>
<name>A0A837ZUR7_9PSEU</name>
<evidence type="ECO:0000256" key="3">
    <source>
        <dbReference type="ARBA" id="ARBA00022692"/>
    </source>
</evidence>
<evidence type="ECO:0000256" key="5">
    <source>
        <dbReference type="ARBA" id="ARBA00023136"/>
    </source>
</evidence>
<keyword evidence="5 10" id="KW-0472">Membrane</keyword>
<keyword evidence="6 10" id="KW-0407">Ion channel</keyword>
<comment type="catalytic activity">
    <reaction evidence="8">
        <text>fluoride(in) = fluoride(out)</text>
        <dbReference type="Rhea" id="RHEA:76159"/>
        <dbReference type="ChEBI" id="CHEBI:17051"/>
    </reaction>
    <physiologicalReaction direction="left-to-right" evidence="8">
        <dbReference type="Rhea" id="RHEA:76160"/>
    </physiologicalReaction>
</comment>
<reference evidence="11 12" key="1">
    <citation type="submission" date="2020-07" db="EMBL/GenBank/DDBJ databases">
        <title>Genome of Haloechinothrix sp.</title>
        <authorList>
            <person name="Tang S.-K."/>
            <person name="Yang L."/>
            <person name="Zhu W.-Y."/>
        </authorList>
    </citation>
    <scope>NUCLEOTIDE SEQUENCE [LARGE SCALE GENOMIC DNA]</scope>
    <source>
        <strain evidence="11 12">YIM 98757</strain>
    </source>
</reference>
<evidence type="ECO:0000256" key="1">
    <source>
        <dbReference type="ARBA" id="ARBA00004651"/>
    </source>
</evidence>
<keyword evidence="10" id="KW-0813">Transport</keyword>
<protein>
    <recommendedName>
        <fullName evidence="10">Fluoride-specific ion channel FluC</fullName>
    </recommendedName>
</protein>
<comment type="similarity">
    <text evidence="7 10">Belongs to the fluoride channel Fluc/FEX (TC 1.A.43) family.</text>
</comment>
<organism evidence="11 12">
    <name type="scientific">Haloechinothrix aidingensis</name>
    <dbReference type="NCBI Taxonomy" id="2752311"/>
    <lineage>
        <taxon>Bacteria</taxon>
        <taxon>Bacillati</taxon>
        <taxon>Actinomycetota</taxon>
        <taxon>Actinomycetes</taxon>
        <taxon>Pseudonocardiales</taxon>
        <taxon>Pseudonocardiaceae</taxon>
        <taxon>Haloechinothrix</taxon>
    </lineage>
</organism>
<keyword evidence="10" id="KW-0406">Ion transport</keyword>
<comment type="activity regulation">
    <text evidence="10">Na(+) is not transported, but it plays an essential structural role and its presence is essential for fluoride channel function.</text>
</comment>
<comment type="function">
    <text evidence="9 10">Fluoride-specific ion channel. Important for reducing fluoride concentration in the cell, thus reducing its toxicity.</text>
</comment>
<keyword evidence="3 10" id="KW-0812">Transmembrane</keyword>
<dbReference type="GO" id="GO:0140114">
    <property type="term" value="P:cellular detoxification of fluoride"/>
    <property type="evidence" value="ECO:0007669"/>
    <property type="project" value="UniProtKB-UniRule"/>
</dbReference>
<evidence type="ECO:0000256" key="8">
    <source>
        <dbReference type="ARBA" id="ARBA00035585"/>
    </source>
</evidence>
<dbReference type="HAMAP" id="MF_00454">
    <property type="entry name" value="FluC"/>
    <property type="match status" value="1"/>
</dbReference>
<evidence type="ECO:0000256" key="9">
    <source>
        <dbReference type="ARBA" id="ARBA00049940"/>
    </source>
</evidence>
<keyword evidence="12" id="KW-1185">Reference proteome</keyword>
<dbReference type="GO" id="GO:0046872">
    <property type="term" value="F:metal ion binding"/>
    <property type="evidence" value="ECO:0007669"/>
    <property type="project" value="UniProtKB-KW"/>
</dbReference>
<keyword evidence="2 10" id="KW-1003">Cell membrane</keyword>
<dbReference type="InterPro" id="IPR003691">
    <property type="entry name" value="FluC"/>
</dbReference>
<evidence type="ECO:0000256" key="10">
    <source>
        <dbReference type="HAMAP-Rule" id="MF_00454"/>
    </source>
</evidence>
<dbReference type="Proteomes" id="UP000582974">
    <property type="component" value="Unassembled WGS sequence"/>
</dbReference>
<feature type="transmembrane region" description="Helical" evidence="10">
    <location>
        <begin position="37"/>
        <end position="56"/>
    </location>
</feature>
<feature type="binding site" evidence="10">
    <location>
        <position position="76"/>
    </location>
    <ligand>
        <name>Na(+)</name>
        <dbReference type="ChEBI" id="CHEBI:29101"/>
        <note>structural</note>
    </ligand>
</feature>
<gene>
    <name evidence="10 11" type="primary">crcB</name>
    <name evidence="10" type="synonym">fluC</name>
    <name evidence="11" type="ORF">H0B56_02190</name>
</gene>
<dbReference type="PANTHER" id="PTHR28259:SF1">
    <property type="entry name" value="FLUORIDE EXPORT PROTEIN 1-RELATED"/>
    <property type="match status" value="1"/>
</dbReference>
<accession>A0A837ZUR7</accession>
<evidence type="ECO:0000256" key="4">
    <source>
        <dbReference type="ARBA" id="ARBA00022989"/>
    </source>
</evidence>
<dbReference type="Pfam" id="PF02537">
    <property type="entry name" value="CRCB"/>
    <property type="match status" value="1"/>
</dbReference>
<evidence type="ECO:0000313" key="12">
    <source>
        <dbReference type="Proteomes" id="UP000582974"/>
    </source>
</evidence>
<feature type="binding site" evidence="10">
    <location>
        <position position="73"/>
    </location>
    <ligand>
        <name>Na(+)</name>
        <dbReference type="ChEBI" id="CHEBI:29101"/>
        <note>structural</note>
    </ligand>
</feature>
<proteinExistence type="inferred from homology"/>
<evidence type="ECO:0000256" key="6">
    <source>
        <dbReference type="ARBA" id="ARBA00023303"/>
    </source>
</evidence>
<evidence type="ECO:0000256" key="7">
    <source>
        <dbReference type="ARBA" id="ARBA00035120"/>
    </source>
</evidence>
<keyword evidence="4 10" id="KW-1133">Transmembrane helix</keyword>
<dbReference type="NCBIfam" id="TIGR00494">
    <property type="entry name" value="crcB"/>
    <property type="match status" value="1"/>
</dbReference>
<evidence type="ECO:0000313" key="11">
    <source>
        <dbReference type="EMBL" id="MBA0124346.1"/>
    </source>
</evidence>
<comment type="caution">
    <text evidence="11">The sequence shown here is derived from an EMBL/GenBank/DDBJ whole genome shotgun (WGS) entry which is preliminary data.</text>
</comment>